<reference evidence="3 4" key="1">
    <citation type="submission" date="2019-03" db="EMBL/GenBank/DDBJ databases">
        <title>Draft genome sequences of novel Actinobacteria.</title>
        <authorList>
            <person name="Sahin N."/>
            <person name="Ay H."/>
            <person name="Saygin H."/>
        </authorList>
    </citation>
    <scope>NUCLEOTIDE SEQUENCE [LARGE SCALE GENOMIC DNA]</scope>
    <source>
        <strain evidence="3 4">H3C3</strain>
    </source>
</reference>
<comment type="caution">
    <text evidence="3">The sequence shown here is derived from an EMBL/GenBank/DDBJ whole genome shotgun (WGS) entry which is preliminary data.</text>
</comment>
<dbReference type="InterPro" id="IPR010093">
    <property type="entry name" value="SinI_DNA-bd"/>
</dbReference>
<evidence type="ECO:0000313" key="3">
    <source>
        <dbReference type="EMBL" id="TDD97696.1"/>
    </source>
</evidence>
<keyword evidence="4" id="KW-1185">Reference proteome</keyword>
<dbReference type="InterPro" id="IPR009061">
    <property type="entry name" value="DNA-bd_dom_put_sf"/>
</dbReference>
<proteinExistence type="predicted"/>
<organism evidence="3 4">
    <name type="scientific">Actinomadura rubrisoli</name>
    <dbReference type="NCBI Taxonomy" id="2530368"/>
    <lineage>
        <taxon>Bacteria</taxon>
        <taxon>Bacillati</taxon>
        <taxon>Actinomycetota</taxon>
        <taxon>Actinomycetes</taxon>
        <taxon>Streptosporangiales</taxon>
        <taxon>Thermomonosporaceae</taxon>
        <taxon>Actinomadura</taxon>
    </lineage>
</organism>
<dbReference type="NCBIfam" id="TIGR01764">
    <property type="entry name" value="excise"/>
    <property type="match status" value="1"/>
</dbReference>
<dbReference type="Proteomes" id="UP000294513">
    <property type="component" value="Unassembled WGS sequence"/>
</dbReference>
<dbReference type="OrthoDB" id="5197524at2"/>
<dbReference type="GO" id="GO:0003677">
    <property type="term" value="F:DNA binding"/>
    <property type="evidence" value="ECO:0007669"/>
    <property type="project" value="UniProtKB-KW"/>
</dbReference>
<dbReference type="Pfam" id="PF12728">
    <property type="entry name" value="HTH_17"/>
    <property type="match status" value="1"/>
</dbReference>
<protein>
    <submittedName>
        <fullName evidence="3">DNA-binding protein</fullName>
    </submittedName>
</protein>
<dbReference type="EMBL" id="SMKU01000002">
    <property type="protein sequence ID" value="TDD97696.1"/>
    <property type="molecule type" value="Genomic_DNA"/>
</dbReference>
<accession>A0A4R5CFF4</accession>
<sequence length="100" mass="10713">MTPPGKDALVSVDAVEPDSPSDESPLFLTISEVAQILGISTMTVRRRVQAGAWPSGRCGGQHLILREFVDDVIAEVRAGRHPDFDVFAAQWLAKANKGAA</sequence>
<evidence type="ECO:0000256" key="1">
    <source>
        <dbReference type="SAM" id="MobiDB-lite"/>
    </source>
</evidence>
<dbReference type="AlphaFoldDB" id="A0A4R5CFF4"/>
<name>A0A4R5CFF4_9ACTN</name>
<feature type="region of interest" description="Disordered" evidence="1">
    <location>
        <begin position="1"/>
        <end position="23"/>
    </location>
</feature>
<evidence type="ECO:0000313" key="4">
    <source>
        <dbReference type="Proteomes" id="UP000294513"/>
    </source>
</evidence>
<evidence type="ECO:0000259" key="2">
    <source>
        <dbReference type="Pfam" id="PF12728"/>
    </source>
</evidence>
<dbReference type="InterPro" id="IPR041657">
    <property type="entry name" value="HTH_17"/>
</dbReference>
<gene>
    <name evidence="3" type="ORF">E1298_01275</name>
</gene>
<dbReference type="SUPFAM" id="SSF46955">
    <property type="entry name" value="Putative DNA-binding domain"/>
    <property type="match status" value="1"/>
</dbReference>
<feature type="domain" description="Helix-turn-helix" evidence="2">
    <location>
        <begin position="27"/>
        <end position="74"/>
    </location>
</feature>
<keyword evidence="3" id="KW-0238">DNA-binding</keyword>